<dbReference type="VEuPathDB" id="FungiDB:ASPZODRAFT_56502"/>
<dbReference type="Proteomes" id="UP000184188">
    <property type="component" value="Unassembled WGS sequence"/>
</dbReference>
<dbReference type="InterPro" id="IPR002355">
    <property type="entry name" value="Cu_oxidase_Cu_BS"/>
</dbReference>
<gene>
    <name evidence="11" type="ORF">ASPZODRAFT_56502</name>
</gene>
<keyword evidence="3 7" id="KW-0732">Signal</keyword>
<evidence type="ECO:0000256" key="2">
    <source>
        <dbReference type="ARBA" id="ARBA00022723"/>
    </source>
</evidence>
<feature type="domain" description="Plastocyanin-like" evidence="8">
    <location>
        <begin position="168"/>
        <end position="367"/>
    </location>
</feature>
<dbReference type="GO" id="GO:0005507">
    <property type="term" value="F:copper ion binding"/>
    <property type="evidence" value="ECO:0007669"/>
    <property type="project" value="InterPro"/>
</dbReference>
<dbReference type="Pfam" id="PF00394">
    <property type="entry name" value="Cu-oxidase"/>
    <property type="match status" value="1"/>
</dbReference>
<evidence type="ECO:0000256" key="5">
    <source>
        <dbReference type="ARBA" id="ARBA00023008"/>
    </source>
</evidence>
<name>A0A1L9SVI5_9EURO</name>
<organism evidence="11 12">
    <name type="scientific">Penicilliopsis zonata CBS 506.65</name>
    <dbReference type="NCBI Taxonomy" id="1073090"/>
    <lineage>
        <taxon>Eukaryota</taxon>
        <taxon>Fungi</taxon>
        <taxon>Dikarya</taxon>
        <taxon>Ascomycota</taxon>
        <taxon>Pezizomycotina</taxon>
        <taxon>Eurotiomycetes</taxon>
        <taxon>Eurotiomycetidae</taxon>
        <taxon>Eurotiales</taxon>
        <taxon>Aspergillaceae</taxon>
        <taxon>Penicilliopsis</taxon>
    </lineage>
</organism>
<dbReference type="InterPro" id="IPR011706">
    <property type="entry name" value="Cu-oxidase_C"/>
</dbReference>
<dbReference type="InterPro" id="IPR001117">
    <property type="entry name" value="Cu-oxidase_2nd"/>
</dbReference>
<dbReference type="CDD" id="cd13898">
    <property type="entry name" value="CuRO_3_Abr2_like"/>
    <property type="match status" value="1"/>
</dbReference>
<dbReference type="GO" id="GO:0042440">
    <property type="term" value="P:pigment metabolic process"/>
    <property type="evidence" value="ECO:0007669"/>
    <property type="project" value="UniProtKB-ARBA"/>
</dbReference>
<protein>
    <submittedName>
        <fullName evidence="11">Uncharacterized protein</fullName>
    </submittedName>
</protein>
<comment type="similarity">
    <text evidence="1">Belongs to the multicopper oxidase family.</text>
</comment>
<dbReference type="InterPro" id="IPR011707">
    <property type="entry name" value="Cu-oxidase-like_N"/>
</dbReference>
<dbReference type="PROSITE" id="PS00080">
    <property type="entry name" value="MULTICOPPER_OXIDASE2"/>
    <property type="match status" value="1"/>
</dbReference>
<evidence type="ECO:0000259" key="10">
    <source>
        <dbReference type="Pfam" id="PF07732"/>
    </source>
</evidence>
<dbReference type="PANTHER" id="PTHR11709:SF488">
    <property type="entry name" value="LACCASE-RELATED"/>
    <property type="match status" value="1"/>
</dbReference>
<keyword evidence="2" id="KW-0479">Metal-binding</keyword>
<sequence>MGWYLLLLLVTRPALAKLVREELTLTWELGAPNGQVREMIFTNGVFPAPNFFWEEDDDIEVVVHNRMPFNNSVHWHGMLMQGTPWSDGAPGLTQKPIEPDESFVYRFKAFPAGTHWYHSHSRMNLLDGLYGGIFIRPKEDASAPWSLISNDSRNIEAMAAAAATPELVMISDWSKFKSWEYMAAQEDSNYVIFCVDSILINGKGSVHCPGEEYVVDQTSNYMKWALYPSHVNDKGCFPFIKATEGPFLESGHPETIPHTLQKGCVPSAGEEVIIEADPQAEWVSLNLICASTFKAIIVSIDEHPMWVYEADGQYIQPQRVDTLTLYTGERYAVLVKLDRAPRDYTIRVADSGITQIIATSATLRYRGPQRWSPWPSRGVLTYGGQNTTPVATLDRKHLRPFPPHAPAAHSDAMHLLRTHRWYAPWKYTLSGGGMYAEDRSATAPLLYDPHSADAQNESLIIRTKNGSWVDLVVQVGSHPAQPQEFPHLLHKHTGKVWQIGSGNGIWQYATTDEAIAAEPASFNLVDPPYRDTFITWYDGPSWIALRYQVTNPGPWLFHCHIEIHLSGGMAVAILDGVDVWPEVPPEYAPDQRGFLPGEEGVEIAPSPHQPVEATSTHDDSTVKTQENIAYWNGMLRKVIGFLESLVSVPST</sequence>
<evidence type="ECO:0000256" key="1">
    <source>
        <dbReference type="ARBA" id="ARBA00010609"/>
    </source>
</evidence>
<dbReference type="Gene3D" id="2.60.40.420">
    <property type="entry name" value="Cupredoxins - blue copper proteins"/>
    <property type="match status" value="3"/>
</dbReference>
<evidence type="ECO:0000313" key="11">
    <source>
        <dbReference type="EMBL" id="OJJ51097.1"/>
    </source>
</evidence>
<dbReference type="InterPro" id="IPR033138">
    <property type="entry name" value="Cu_oxidase_CS"/>
</dbReference>
<feature type="chain" id="PRO_5013222499" evidence="7">
    <location>
        <begin position="17"/>
        <end position="651"/>
    </location>
</feature>
<keyword evidence="6" id="KW-0325">Glycoprotein</keyword>
<dbReference type="GeneID" id="34615078"/>
<evidence type="ECO:0000256" key="6">
    <source>
        <dbReference type="ARBA" id="ARBA00023180"/>
    </source>
</evidence>
<dbReference type="RefSeq" id="XP_022585607.1">
    <property type="nucleotide sequence ID" value="XM_022728614.1"/>
</dbReference>
<feature type="signal peptide" evidence="7">
    <location>
        <begin position="1"/>
        <end position="16"/>
    </location>
</feature>
<dbReference type="PANTHER" id="PTHR11709">
    <property type="entry name" value="MULTI-COPPER OXIDASE"/>
    <property type="match status" value="1"/>
</dbReference>
<proteinExistence type="inferred from homology"/>
<feature type="domain" description="Plastocyanin-like" evidence="10">
    <location>
        <begin position="29"/>
        <end position="139"/>
    </location>
</feature>
<evidence type="ECO:0000256" key="7">
    <source>
        <dbReference type="SAM" id="SignalP"/>
    </source>
</evidence>
<dbReference type="InterPro" id="IPR045087">
    <property type="entry name" value="Cu-oxidase_fam"/>
</dbReference>
<dbReference type="STRING" id="1073090.A0A1L9SVI5"/>
<dbReference type="PROSITE" id="PS00079">
    <property type="entry name" value="MULTICOPPER_OXIDASE1"/>
    <property type="match status" value="1"/>
</dbReference>
<feature type="domain" description="Plastocyanin-like" evidence="9">
    <location>
        <begin position="452"/>
        <end position="575"/>
    </location>
</feature>
<reference evidence="12" key="1">
    <citation type="journal article" date="2017" name="Genome Biol.">
        <title>Comparative genomics reveals high biological diversity and specific adaptations in the industrially and medically important fungal genus Aspergillus.</title>
        <authorList>
            <person name="de Vries R.P."/>
            <person name="Riley R."/>
            <person name="Wiebenga A."/>
            <person name="Aguilar-Osorio G."/>
            <person name="Amillis S."/>
            <person name="Uchima C.A."/>
            <person name="Anderluh G."/>
            <person name="Asadollahi M."/>
            <person name="Askin M."/>
            <person name="Barry K."/>
            <person name="Battaglia E."/>
            <person name="Bayram O."/>
            <person name="Benocci T."/>
            <person name="Braus-Stromeyer S.A."/>
            <person name="Caldana C."/>
            <person name="Canovas D."/>
            <person name="Cerqueira G.C."/>
            <person name="Chen F."/>
            <person name="Chen W."/>
            <person name="Choi C."/>
            <person name="Clum A."/>
            <person name="Dos Santos R.A."/>
            <person name="Damasio A.R."/>
            <person name="Diallinas G."/>
            <person name="Emri T."/>
            <person name="Fekete E."/>
            <person name="Flipphi M."/>
            <person name="Freyberg S."/>
            <person name="Gallo A."/>
            <person name="Gournas C."/>
            <person name="Habgood R."/>
            <person name="Hainaut M."/>
            <person name="Harispe M.L."/>
            <person name="Henrissat B."/>
            <person name="Hilden K.S."/>
            <person name="Hope R."/>
            <person name="Hossain A."/>
            <person name="Karabika E."/>
            <person name="Karaffa L."/>
            <person name="Karanyi Z."/>
            <person name="Krasevec N."/>
            <person name="Kuo A."/>
            <person name="Kusch H."/>
            <person name="LaButti K."/>
            <person name="Lagendijk E.L."/>
            <person name="Lapidus A."/>
            <person name="Levasseur A."/>
            <person name="Lindquist E."/>
            <person name="Lipzen A."/>
            <person name="Logrieco A.F."/>
            <person name="MacCabe A."/>
            <person name="Maekelae M.R."/>
            <person name="Malavazi I."/>
            <person name="Melin P."/>
            <person name="Meyer V."/>
            <person name="Mielnichuk N."/>
            <person name="Miskei M."/>
            <person name="Molnar A.P."/>
            <person name="Mule G."/>
            <person name="Ngan C.Y."/>
            <person name="Orejas M."/>
            <person name="Orosz E."/>
            <person name="Ouedraogo J.P."/>
            <person name="Overkamp K.M."/>
            <person name="Park H.-S."/>
            <person name="Perrone G."/>
            <person name="Piumi F."/>
            <person name="Punt P.J."/>
            <person name="Ram A.F."/>
            <person name="Ramon A."/>
            <person name="Rauscher S."/>
            <person name="Record E."/>
            <person name="Riano-Pachon D.M."/>
            <person name="Robert V."/>
            <person name="Roehrig J."/>
            <person name="Ruller R."/>
            <person name="Salamov A."/>
            <person name="Salih N.S."/>
            <person name="Samson R.A."/>
            <person name="Sandor E."/>
            <person name="Sanguinetti M."/>
            <person name="Schuetze T."/>
            <person name="Sepcic K."/>
            <person name="Shelest E."/>
            <person name="Sherlock G."/>
            <person name="Sophianopoulou V."/>
            <person name="Squina F.M."/>
            <person name="Sun H."/>
            <person name="Susca A."/>
            <person name="Todd R.B."/>
            <person name="Tsang A."/>
            <person name="Unkles S.E."/>
            <person name="van de Wiele N."/>
            <person name="van Rossen-Uffink D."/>
            <person name="Oliveira J.V."/>
            <person name="Vesth T.C."/>
            <person name="Visser J."/>
            <person name="Yu J.-H."/>
            <person name="Zhou M."/>
            <person name="Andersen M.R."/>
            <person name="Archer D.B."/>
            <person name="Baker S.E."/>
            <person name="Benoit I."/>
            <person name="Brakhage A.A."/>
            <person name="Braus G.H."/>
            <person name="Fischer R."/>
            <person name="Frisvad J.C."/>
            <person name="Goldman G.H."/>
            <person name="Houbraken J."/>
            <person name="Oakley B."/>
            <person name="Pocsi I."/>
            <person name="Scazzocchio C."/>
            <person name="Seiboth B."/>
            <person name="vanKuyk P.A."/>
            <person name="Wortman J."/>
            <person name="Dyer P.S."/>
            <person name="Grigoriev I.V."/>
        </authorList>
    </citation>
    <scope>NUCLEOTIDE SEQUENCE [LARGE SCALE GENOMIC DNA]</scope>
    <source>
        <strain evidence="12">CBS 506.65</strain>
    </source>
</reference>
<dbReference type="Pfam" id="PF07732">
    <property type="entry name" value="Cu-oxidase_3"/>
    <property type="match status" value="1"/>
</dbReference>
<dbReference type="InterPro" id="IPR008972">
    <property type="entry name" value="Cupredoxin"/>
</dbReference>
<keyword evidence="5" id="KW-0186">Copper</keyword>
<evidence type="ECO:0000313" key="12">
    <source>
        <dbReference type="Proteomes" id="UP000184188"/>
    </source>
</evidence>
<evidence type="ECO:0000256" key="4">
    <source>
        <dbReference type="ARBA" id="ARBA00023002"/>
    </source>
</evidence>
<evidence type="ECO:0000256" key="3">
    <source>
        <dbReference type="ARBA" id="ARBA00022729"/>
    </source>
</evidence>
<dbReference type="CDD" id="cd13850">
    <property type="entry name" value="CuRO_1_Abr2_like"/>
    <property type="match status" value="1"/>
</dbReference>
<evidence type="ECO:0000259" key="8">
    <source>
        <dbReference type="Pfam" id="PF00394"/>
    </source>
</evidence>
<dbReference type="OrthoDB" id="2121828at2759"/>
<dbReference type="AlphaFoldDB" id="A0A1L9SVI5"/>
<dbReference type="CDD" id="cd13876">
    <property type="entry name" value="CuRO_2_Abr2_like"/>
    <property type="match status" value="1"/>
</dbReference>
<evidence type="ECO:0000259" key="9">
    <source>
        <dbReference type="Pfam" id="PF07731"/>
    </source>
</evidence>
<dbReference type="EMBL" id="KV878336">
    <property type="protein sequence ID" value="OJJ51097.1"/>
    <property type="molecule type" value="Genomic_DNA"/>
</dbReference>
<keyword evidence="12" id="KW-1185">Reference proteome</keyword>
<keyword evidence="4" id="KW-0560">Oxidoreductase</keyword>
<dbReference type="GO" id="GO:0052716">
    <property type="term" value="F:hydroquinone:oxygen oxidoreductase activity"/>
    <property type="evidence" value="ECO:0007669"/>
    <property type="project" value="UniProtKB-ARBA"/>
</dbReference>
<dbReference type="Pfam" id="PF07731">
    <property type="entry name" value="Cu-oxidase_2"/>
    <property type="match status" value="1"/>
</dbReference>
<accession>A0A1L9SVI5</accession>
<dbReference type="SUPFAM" id="SSF49503">
    <property type="entry name" value="Cupredoxins"/>
    <property type="match status" value="3"/>
</dbReference>
<dbReference type="FunFam" id="2.60.40.420:FF:000036">
    <property type="entry name" value="L-ascorbate oxidase"/>
    <property type="match status" value="1"/>
</dbReference>